<sequence length="227" mass="24485">MEVTDIIQPGQGERKGIENWLKGATQEEIITAIINSGRDPLTGLLNRRGGLEEIERVKLILEANKHELAKAGSLGEEHAGLRLLGVASIQIYAMDLSGFKGYNDKFGQEEGDKMLKKFAGGMLQTFHRSTDICMRWGGDEFLVIVFNSKVTDENVLAAEKAKLDVFLGGGVSTYVVLGNLAGDKDILKGINGAFKELAEVKKVGPVDSTGRSTSGGFKMIDLGEING</sequence>
<dbReference type="PANTHER" id="PTHR45138">
    <property type="entry name" value="REGULATORY COMPONENTS OF SENSORY TRANSDUCTION SYSTEM"/>
    <property type="match status" value="1"/>
</dbReference>
<dbReference type="GO" id="GO:0052621">
    <property type="term" value="F:diguanylate cyclase activity"/>
    <property type="evidence" value="ECO:0007669"/>
    <property type="project" value="TreeGrafter"/>
</dbReference>
<dbReference type="PANTHER" id="PTHR45138:SF9">
    <property type="entry name" value="DIGUANYLATE CYCLASE DGCM-RELATED"/>
    <property type="match status" value="1"/>
</dbReference>
<dbReference type="AlphaFoldDB" id="A0A0G0SLX8"/>
<dbReference type="PROSITE" id="PS50887">
    <property type="entry name" value="GGDEF"/>
    <property type="match status" value="1"/>
</dbReference>
<reference evidence="2 3" key="1">
    <citation type="journal article" date="2015" name="Nature">
        <title>rRNA introns, odd ribosomes, and small enigmatic genomes across a large radiation of phyla.</title>
        <authorList>
            <person name="Brown C.T."/>
            <person name="Hug L.A."/>
            <person name="Thomas B.C."/>
            <person name="Sharon I."/>
            <person name="Castelle C.J."/>
            <person name="Singh A."/>
            <person name="Wilkins M.J."/>
            <person name="Williams K.H."/>
            <person name="Banfield J.F."/>
        </authorList>
    </citation>
    <scope>NUCLEOTIDE SEQUENCE [LARGE SCALE GENOMIC DNA]</scope>
</reference>
<feature type="domain" description="GGDEF" evidence="1">
    <location>
        <begin position="87"/>
        <end position="219"/>
    </location>
</feature>
<gene>
    <name evidence="2" type="ORF">UU03_C0005G0002</name>
</gene>
<dbReference type="NCBIfam" id="TIGR00254">
    <property type="entry name" value="GGDEF"/>
    <property type="match status" value="1"/>
</dbReference>
<evidence type="ECO:0000313" key="2">
    <source>
        <dbReference type="EMBL" id="KKR63396.1"/>
    </source>
</evidence>
<organism evidence="2 3">
    <name type="scientific">Candidatus Woesebacteria bacterium GW2011_GWA1_40_45</name>
    <dbReference type="NCBI Taxonomy" id="1618554"/>
    <lineage>
        <taxon>Bacteria</taxon>
        <taxon>Candidatus Woeseibacteriota</taxon>
    </lineage>
</organism>
<dbReference type="InterPro" id="IPR043128">
    <property type="entry name" value="Rev_trsase/Diguanyl_cyclase"/>
</dbReference>
<name>A0A0G0SLX8_9BACT</name>
<comment type="caution">
    <text evidence="2">The sequence shown here is derived from an EMBL/GenBank/DDBJ whole genome shotgun (WGS) entry which is preliminary data.</text>
</comment>
<dbReference type="Proteomes" id="UP000034613">
    <property type="component" value="Unassembled WGS sequence"/>
</dbReference>
<dbReference type="InterPro" id="IPR050469">
    <property type="entry name" value="Diguanylate_Cyclase"/>
</dbReference>
<accession>A0A0G0SLX8</accession>
<dbReference type="SUPFAM" id="SSF55073">
    <property type="entry name" value="Nucleotide cyclase"/>
    <property type="match status" value="1"/>
</dbReference>
<proteinExistence type="predicted"/>
<evidence type="ECO:0000313" key="3">
    <source>
        <dbReference type="Proteomes" id="UP000034613"/>
    </source>
</evidence>
<dbReference type="EMBL" id="LBZB01000005">
    <property type="protein sequence ID" value="KKR63396.1"/>
    <property type="molecule type" value="Genomic_DNA"/>
</dbReference>
<dbReference type="Gene3D" id="3.30.70.270">
    <property type="match status" value="1"/>
</dbReference>
<dbReference type="InterPro" id="IPR029787">
    <property type="entry name" value="Nucleotide_cyclase"/>
</dbReference>
<protein>
    <recommendedName>
        <fullName evidence="1">GGDEF domain-containing protein</fullName>
    </recommendedName>
</protein>
<dbReference type="InterPro" id="IPR000160">
    <property type="entry name" value="GGDEF_dom"/>
</dbReference>
<dbReference type="Pfam" id="PF00990">
    <property type="entry name" value="GGDEF"/>
    <property type="match status" value="1"/>
</dbReference>
<dbReference type="SMART" id="SM00267">
    <property type="entry name" value="GGDEF"/>
    <property type="match status" value="1"/>
</dbReference>
<evidence type="ECO:0000259" key="1">
    <source>
        <dbReference type="PROSITE" id="PS50887"/>
    </source>
</evidence>
<dbReference type="CDD" id="cd01949">
    <property type="entry name" value="GGDEF"/>
    <property type="match status" value="1"/>
</dbReference>